<protein>
    <recommendedName>
        <fullName evidence="3">KOW domain-containing protein</fullName>
    </recommendedName>
</protein>
<evidence type="ECO:0000313" key="1">
    <source>
        <dbReference type="EMBL" id="KKS03320.1"/>
    </source>
</evidence>
<comment type="caution">
    <text evidence="1">The sequence shown here is derived from an EMBL/GenBank/DDBJ whole genome shotgun (WGS) entry which is preliminary data.</text>
</comment>
<dbReference type="AlphaFoldDB" id="A0A0G0VQV8"/>
<accession>A0A0G0VQV8</accession>
<proteinExistence type="predicted"/>
<gene>
    <name evidence="1" type="ORF">UU55_C0003G0034</name>
</gene>
<organism evidence="1 2">
    <name type="scientific">candidate division WWE3 bacterium GW2011_GWC2_41_23</name>
    <dbReference type="NCBI Taxonomy" id="1619123"/>
    <lineage>
        <taxon>Bacteria</taxon>
        <taxon>Katanobacteria</taxon>
    </lineage>
</organism>
<evidence type="ECO:0008006" key="3">
    <source>
        <dbReference type="Google" id="ProtNLM"/>
    </source>
</evidence>
<evidence type="ECO:0000313" key="2">
    <source>
        <dbReference type="Proteomes" id="UP000033947"/>
    </source>
</evidence>
<dbReference type="EMBL" id="LCBB01000003">
    <property type="protein sequence ID" value="KKS03320.1"/>
    <property type="molecule type" value="Genomic_DNA"/>
</dbReference>
<reference evidence="1 2" key="1">
    <citation type="journal article" date="2015" name="Nature">
        <title>rRNA introns, odd ribosomes, and small enigmatic genomes across a large radiation of phyla.</title>
        <authorList>
            <person name="Brown C.T."/>
            <person name="Hug L.A."/>
            <person name="Thomas B.C."/>
            <person name="Sharon I."/>
            <person name="Castelle C.J."/>
            <person name="Singh A."/>
            <person name="Wilkins M.J."/>
            <person name="Williams K.H."/>
            <person name="Banfield J.F."/>
        </authorList>
    </citation>
    <scope>NUCLEOTIDE SEQUENCE [LARGE SCALE GENOMIC DNA]</scope>
</reference>
<dbReference type="Proteomes" id="UP000033947">
    <property type="component" value="Unassembled WGS sequence"/>
</dbReference>
<name>A0A0G0VQV8_UNCKA</name>
<sequence>MLAPIIRKIIQNKTVMVERYLPSKGNLFVQKGDRLEPFQKLGDCMHSPSSVYFPKEFEPVKFLREKVYFQKGNLLGKLGAKKITAEENGYMSFDDASGEYFFEDMPVKFTLLSGLWGEVSDIVPESSVLIKTTVAEVDLVACTPNFSFGELVVFPNPTEILEKFYLESFVKSTEGKIVYVGHYADLDTIKKAHDLKISAIVAGSADPVGFSYAKSANIGLGVLSGFGKLETPDFVYKLFNSVAYRHVFFHGDLGVLRIPMSGTEEETAPSKKKKTALKVMRKVIKKVMRGQKVQVLQKPHFGKIGIIDRVSVSSIFVRFDNELGPVEIDLPNFFIIE</sequence>